<dbReference type="OrthoDB" id="25391at2759"/>
<evidence type="ECO:0000256" key="4">
    <source>
        <dbReference type="SAM" id="MobiDB-lite"/>
    </source>
</evidence>
<keyword evidence="3" id="KW-0804">Transcription</keyword>
<comment type="similarity">
    <text evidence="1">Belongs to the CNOT2/3/5 family.</text>
</comment>
<evidence type="ECO:0000313" key="7">
    <source>
        <dbReference type="Proteomes" id="UP000237144"/>
    </source>
</evidence>
<gene>
    <name evidence="6" type="ORF">BMF94_6963</name>
</gene>
<feature type="compositionally biased region" description="Low complexity" evidence="4">
    <location>
        <begin position="112"/>
        <end position="121"/>
    </location>
</feature>
<dbReference type="FunFam" id="2.30.30.1020:FF:000009">
    <property type="entry name" value="Related to CDC36-transcription factor"/>
    <property type="match status" value="1"/>
</dbReference>
<feature type="domain" description="NOT2/NOT3/NOT5 C-terminal" evidence="5">
    <location>
        <begin position="399"/>
        <end position="523"/>
    </location>
</feature>
<dbReference type="Gene3D" id="2.30.30.1020">
    <property type="entry name" value="CCR4-NOT complex subunit 2/3/5, C-terminal domain"/>
    <property type="match status" value="1"/>
</dbReference>
<dbReference type="GO" id="GO:0000289">
    <property type="term" value="P:nuclear-transcribed mRNA poly(A) tail shortening"/>
    <property type="evidence" value="ECO:0007669"/>
    <property type="project" value="UniProtKB-ARBA"/>
</dbReference>
<evidence type="ECO:0000256" key="2">
    <source>
        <dbReference type="ARBA" id="ARBA00023015"/>
    </source>
</evidence>
<keyword evidence="7" id="KW-1185">Reference proteome</keyword>
<reference evidence="6 7" key="1">
    <citation type="journal article" date="2018" name="Front. Microbiol.">
        <title>Prospects for Fungal Bioremediation of Acidic Radioactive Waste Sites: Characterization and Genome Sequence of Rhodotorula taiwanensis MD1149.</title>
        <authorList>
            <person name="Tkavc R."/>
            <person name="Matrosova V.Y."/>
            <person name="Grichenko O.E."/>
            <person name="Gostincar C."/>
            <person name="Volpe R.P."/>
            <person name="Klimenkova P."/>
            <person name="Gaidamakova E.K."/>
            <person name="Zhou C.E."/>
            <person name="Stewart B.J."/>
            <person name="Lyman M.G."/>
            <person name="Malfatti S.A."/>
            <person name="Rubinfeld B."/>
            <person name="Courtot M."/>
            <person name="Singh J."/>
            <person name="Dalgard C.L."/>
            <person name="Hamilton T."/>
            <person name="Frey K.G."/>
            <person name="Gunde-Cimerman N."/>
            <person name="Dugan L."/>
            <person name="Daly M.J."/>
        </authorList>
    </citation>
    <scope>NUCLEOTIDE SEQUENCE [LARGE SCALE GENOMIC DNA]</scope>
    <source>
        <strain evidence="6 7">MD1149</strain>
    </source>
</reference>
<proteinExistence type="inferred from homology"/>
<dbReference type="InterPro" id="IPR040168">
    <property type="entry name" value="Not2/3/5"/>
</dbReference>
<accession>A0A2S5AZS1</accession>
<keyword evidence="2" id="KW-0805">Transcription regulation</keyword>
<feature type="region of interest" description="Disordered" evidence="4">
    <location>
        <begin position="229"/>
        <end position="303"/>
    </location>
</feature>
<feature type="compositionally biased region" description="Low complexity" evidence="4">
    <location>
        <begin position="262"/>
        <end position="274"/>
    </location>
</feature>
<dbReference type="Proteomes" id="UP000237144">
    <property type="component" value="Unassembled WGS sequence"/>
</dbReference>
<dbReference type="STRING" id="741276.A0A2S5AZS1"/>
<dbReference type="Pfam" id="PF04153">
    <property type="entry name" value="NOT2_3_5_C"/>
    <property type="match status" value="1"/>
</dbReference>
<feature type="region of interest" description="Disordered" evidence="4">
    <location>
        <begin position="1"/>
        <end position="183"/>
    </location>
</feature>
<evidence type="ECO:0000256" key="1">
    <source>
        <dbReference type="ARBA" id="ARBA00007682"/>
    </source>
</evidence>
<sequence length="528" mass="54093">MLNRTQQSPFGLGQGSLPGGNRQPTQRAGQPPTSPGQTTMRAASFPMGAAAAALSPQSGATLPPGINSASLDPSDFPALGAQPASSGGLGSSSAASLFSSYASQAGQSSLSPGALNGAPGTATGGAPGSRRDFSADDFPVLGGAGAFGSAGQQLPPPSQHHQQQSQGMTNAAPGGGLNDLAGLSAGINGMSLAAAAAAAGRAVASPGGQEQASALAALQAQQQHRANLLGSMNGPRNPPVDKQQSWTDSPQPSANYPAGLLPNGSPSATSNASSPLPPNANAPDSSDPRQPVHSSPSGNSAGSAQTAALLAAAAAAGQAGLGGAGGVATHALPPPTSSVTLGGVPQTPAQQVLFSPADRYGLLGLLHTIKSSDPDQTMLALGTDLTNLGLDLGSSDNLYSTFITPWTDAKTAQMLNIEPEFTLPACYNVQPPPANTKIGNFSDETLFFIFYSQPRDAMQEMAAHELYKHNWRYHKELRLWLTKEAGSEPIQKTATYERGSYIFFDPVLWERVRKEFILHFESLETRRT</sequence>
<evidence type="ECO:0000256" key="3">
    <source>
        <dbReference type="ARBA" id="ARBA00023163"/>
    </source>
</evidence>
<dbReference type="GO" id="GO:0006355">
    <property type="term" value="P:regulation of DNA-templated transcription"/>
    <property type="evidence" value="ECO:0007669"/>
    <property type="project" value="InterPro"/>
</dbReference>
<dbReference type="PANTHER" id="PTHR23326">
    <property type="entry name" value="CCR4 NOT-RELATED"/>
    <property type="match status" value="1"/>
</dbReference>
<comment type="caution">
    <text evidence="6">The sequence shown here is derived from an EMBL/GenBank/DDBJ whole genome shotgun (WGS) entry which is preliminary data.</text>
</comment>
<name>A0A2S5AZS1_9BASI</name>
<evidence type="ECO:0000313" key="6">
    <source>
        <dbReference type="EMBL" id="POY70026.1"/>
    </source>
</evidence>
<feature type="compositionally biased region" description="Low complexity" evidence="4">
    <location>
        <begin position="42"/>
        <end position="60"/>
    </location>
</feature>
<dbReference type="EMBL" id="PJQD01000153">
    <property type="protein sequence ID" value="POY70026.1"/>
    <property type="molecule type" value="Genomic_DNA"/>
</dbReference>
<dbReference type="InterPro" id="IPR038635">
    <property type="entry name" value="CCR4-NOT_su2/3/5_C_sf"/>
</dbReference>
<dbReference type="GO" id="GO:0030015">
    <property type="term" value="C:CCR4-NOT core complex"/>
    <property type="evidence" value="ECO:0007669"/>
    <property type="project" value="InterPro"/>
</dbReference>
<protein>
    <recommendedName>
        <fullName evidence="5">NOT2/NOT3/NOT5 C-terminal domain-containing protein</fullName>
    </recommendedName>
</protein>
<evidence type="ECO:0000259" key="5">
    <source>
        <dbReference type="Pfam" id="PF04153"/>
    </source>
</evidence>
<dbReference type="AlphaFoldDB" id="A0A2S5AZS1"/>
<feature type="compositionally biased region" description="Low complexity" evidence="4">
    <location>
        <begin position="149"/>
        <end position="166"/>
    </location>
</feature>
<dbReference type="InterPro" id="IPR007282">
    <property type="entry name" value="NOT2/3/5_C"/>
</dbReference>
<feature type="compositionally biased region" description="Polar residues" evidence="4">
    <location>
        <begin position="242"/>
        <end position="254"/>
    </location>
</feature>
<organism evidence="6 7">
    <name type="scientific">Rhodotorula taiwanensis</name>
    <dbReference type="NCBI Taxonomy" id="741276"/>
    <lineage>
        <taxon>Eukaryota</taxon>
        <taxon>Fungi</taxon>
        <taxon>Dikarya</taxon>
        <taxon>Basidiomycota</taxon>
        <taxon>Pucciniomycotina</taxon>
        <taxon>Microbotryomycetes</taxon>
        <taxon>Sporidiobolales</taxon>
        <taxon>Sporidiobolaceae</taxon>
        <taxon>Rhodotorula</taxon>
    </lineage>
</organism>
<feature type="compositionally biased region" description="Low complexity" evidence="4">
    <location>
        <begin position="78"/>
        <end position="105"/>
    </location>
</feature>